<dbReference type="PANTHER" id="PTHR43433:SF5">
    <property type="entry name" value="AB HYDROLASE-1 DOMAIN-CONTAINING PROTEIN"/>
    <property type="match status" value="1"/>
</dbReference>
<proteinExistence type="predicted"/>
<dbReference type="SUPFAM" id="SSF53474">
    <property type="entry name" value="alpha/beta-Hydrolases"/>
    <property type="match status" value="1"/>
</dbReference>
<protein>
    <submittedName>
        <fullName evidence="2">Esterase protein</fullName>
    </submittedName>
</protein>
<dbReference type="Proteomes" id="UP000001600">
    <property type="component" value="Chromosome 2"/>
</dbReference>
<dbReference type="STRING" id="311403.Arad_9635"/>
<sequence>MMGGTMAFIRDDASLSVFGGGQGLPVVFQHGLGGDGAQVVQTFPPADNVRRVTVECRGHGASSLGTARPFSLHMFAEDVLAAATERGFDRFVVGGISMGAALALHLAHRHPERVAALALVRPAWTFAAAPDNLEPIRAVAAVLRSHPIDEARALFADSEIGKRIEADAPDNFASLLGYFDRPNAVAFASVLADIAADGPDVSQAAAAALAIPTLIIGNEQDAIHPLSCAQVLADTIPGASFVEVTPKAADKSRHFAEVQDAITRFLASKTIRSLVPS</sequence>
<dbReference type="Gene3D" id="3.40.50.1820">
    <property type="entry name" value="alpha/beta hydrolase"/>
    <property type="match status" value="1"/>
</dbReference>
<dbReference type="eggNOG" id="COG0596">
    <property type="taxonomic scope" value="Bacteria"/>
</dbReference>
<dbReference type="PANTHER" id="PTHR43433">
    <property type="entry name" value="HYDROLASE, ALPHA/BETA FOLD FAMILY PROTEIN"/>
    <property type="match status" value="1"/>
</dbReference>
<evidence type="ECO:0000259" key="1">
    <source>
        <dbReference type="Pfam" id="PF00561"/>
    </source>
</evidence>
<evidence type="ECO:0000313" key="2">
    <source>
        <dbReference type="EMBL" id="ACM30638.1"/>
    </source>
</evidence>
<dbReference type="InterPro" id="IPR000073">
    <property type="entry name" value="AB_hydrolase_1"/>
</dbReference>
<dbReference type="InterPro" id="IPR050471">
    <property type="entry name" value="AB_hydrolase"/>
</dbReference>
<dbReference type="HOGENOM" id="CLU_020336_50_5_5"/>
<dbReference type="KEGG" id="ara:Arad_9635"/>
<organism evidence="2 3">
    <name type="scientific">Rhizobium rhizogenes (strain K84 / ATCC BAA-868)</name>
    <name type="common">Agrobacterium radiobacter</name>
    <dbReference type="NCBI Taxonomy" id="311403"/>
    <lineage>
        <taxon>Bacteria</taxon>
        <taxon>Pseudomonadati</taxon>
        <taxon>Pseudomonadota</taxon>
        <taxon>Alphaproteobacteria</taxon>
        <taxon>Hyphomicrobiales</taxon>
        <taxon>Rhizobiaceae</taxon>
        <taxon>Rhizobium/Agrobacterium group</taxon>
        <taxon>Rhizobium</taxon>
    </lineage>
</organism>
<dbReference type="Pfam" id="PF00561">
    <property type="entry name" value="Abhydrolase_1"/>
    <property type="match status" value="1"/>
</dbReference>
<dbReference type="EMBL" id="CP000629">
    <property type="protein sequence ID" value="ACM30638.1"/>
    <property type="molecule type" value="Genomic_DNA"/>
</dbReference>
<feature type="domain" description="AB hydrolase-1" evidence="1">
    <location>
        <begin position="25"/>
        <end position="248"/>
    </location>
</feature>
<dbReference type="AlphaFoldDB" id="B9JL46"/>
<gene>
    <name evidence="2" type="ordered locus">Arad_9635</name>
</gene>
<reference evidence="2 3" key="1">
    <citation type="journal article" date="2009" name="J. Bacteriol.">
        <title>Genome sequences of three Agrobacterium biovars help elucidate the evolution of multichromosome genomes in bacteria.</title>
        <authorList>
            <person name="Slater S.C."/>
            <person name="Goldman B.S."/>
            <person name="Goodner B."/>
            <person name="Setubal J.C."/>
            <person name="Farrand S.K."/>
            <person name="Nester E.W."/>
            <person name="Burr T.J."/>
            <person name="Banta L."/>
            <person name="Dickerman A.W."/>
            <person name="Paulsen I."/>
            <person name="Otten L."/>
            <person name="Suen G."/>
            <person name="Welch R."/>
            <person name="Almeida N.F."/>
            <person name="Arnold F."/>
            <person name="Burton O.T."/>
            <person name="Du Z."/>
            <person name="Ewing A."/>
            <person name="Godsy E."/>
            <person name="Heisel S."/>
            <person name="Houmiel K.L."/>
            <person name="Jhaveri J."/>
            <person name="Lu J."/>
            <person name="Miller N.M."/>
            <person name="Norton S."/>
            <person name="Chen Q."/>
            <person name="Phoolcharoen W."/>
            <person name="Ohlin V."/>
            <person name="Ondrusek D."/>
            <person name="Pride N."/>
            <person name="Stricklin S.L."/>
            <person name="Sun J."/>
            <person name="Wheeler C."/>
            <person name="Wilson L."/>
            <person name="Zhu H."/>
            <person name="Wood D.W."/>
        </authorList>
    </citation>
    <scope>NUCLEOTIDE SEQUENCE [LARGE SCALE GENOMIC DNA]</scope>
    <source>
        <strain evidence="3">K84 / ATCC BAA-868</strain>
    </source>
</reference>
<name>B9JL46_RHIR8</name>
<dbReference type="InterPro" id="IPR029058">
    <property type="entry name" value="AB_hydrolase_fold"/>
</dbReference>
<dbReference type="PRINTS" id="PR00111">
    <property type="entry name" value="ABHYDROLASE"/>
</dbReference>
<accession>B9JL46</accession>
<evidence type="ECO:0000313" key="3">
    <source>
        <dbReference type="Proteomes" id="UP000001600"/>
    </source>
</evidence>